<evidence type="ECO:0000313" key="2">
    <source>
        <dbReference type="Proteomes" id="UP000331127"/>
    </source>
</evidence>
<name>A0A5M3WLD2_9ACTN</name>
<accession>A0A5M3WLD2</accession>
<dbReference type="AlphaFoldDB" id="A0A5M3WLD2"/>
<dbReference type="EMBL" id="BLAE01000013">
    <property type="protein sequence ID" value="GES08969.1"/>
    <property type="molecule type" value="Genomic_DNA"/>
</dbReference>
<dbReference type="RefSeq" id="WP_155354546.1">
    <property type="nucleotide sequence ID" value="NZ_BAAAHL010000065.1"/>
</dbReference>
<comment type="caution">
    <text evidence="1">The sequence shown here is derived from an EMBL/GenBank/DDBJ whole genome shotgun (WGS) entry which is preliminary data.</text>
</comment>
<protein>
    <submittedName>
        <fullName evidence="1">Uncharacterized protein</fullName>
    </submittedName>
</protein>
<evidence type="ECO:0000313" key="1">
    <source>
        <dbReference type="EMBL" id="GES08969.1"/>
    </source>
</evidence>
<organism evidence="1 2">
    <name type="scientific">Acrocarpospora macrocephala</name>
    <dbReference type="NCBI Taxonomy" id="150177"/>
    <lineage>
        <taxon>Bacteria</taxon>
        <taxon>Bacillati</taxon>
        <taxon>Actinomycetota</taxon>
        <taxon>Actinomycetes</taxon>
        <taxon>Streptosporangiales</taxon>
        <taxon>Streptosporangiaceae</taxon>
        <taxon>Acrocarpospora</taxon>
    </lineage>
</organism>
<dbReference type="Proteomes" id="UP000331127">
    <property type="component" value="Unassembled WGS sequence"/>
</dbReference>
<gene>
    <name evidence="1" type="ORF">Amac_025650</name>
</gene>
<reference evidence="1 2" key="1">
    <citation type="submission" date="2019-10" db="EMBL/GenBank/DDBJ databases">
        <title>Whole genome shotgun sequence of Acrocarpospora macrocephala NBRC 16266.</title>
        <authorList>
            <person name="Ichikawa N."/>
            <person name="Kimura A."/>
            <person name="Kitahashi Y."/>
            <person name="Komaki H."/>
            <person name="Oguchi A."/>
        </authorList>
    </citation>
    <scope>NUCLEOTIDE SEQUENCE [LARGE SCALE GENOMIC DNA]</scope>
    <source>
        <strain evidence="1 2">NBRC 16266</strain>
    </source>
</reference>
<dbReference type="OrthoDB" id="7946528at2"/>
<keyword evidence="2" id="KW-1185">Reference proteome</keyword>
<sequence>MDITIWLHAVDRPTLAEAERLARHVTPEQRMAILRLKHLWRRSPHYPYRVGGTDVYDAVLEHDVRSPEEFSTYLRLRGLPPDPSVGE</sequence>
<proteinExistence type="predicted"/>